<dbReference type="PANTHER" id="PTHR43132">
    <property type="entry name" value="ARSENICAL RESISTANCE OPERON REPRESSOR ARSR-RELATED"/>
    <property type="match status" value="1"/>
</dbReference>
<dbReference type="PRINTS" id="PR00778">
    <property type="entry name" value="HTHARSR"/>
</dbReference>
<dbReference type="KEGG" id="dco:SAMEA4475696_0649"/>
<name>A0A239VC49_9MICO</name>
<feature type="domain" description="HTH arsR-type" evidence="4">
    <location>
        <begin position="14"/>
        <end position="108"/>
    </location>
</feature>
<dbReference type="PANTHER" id="PTHR43132:SF6">
    <property type="entry name" value="HTH-TYPE TRANSCRIPTIONAL REPRESSOR CZRA"/>
    <property type="match status" value="1"/>
</dbReference>
<evidence type="ECO:0000259" key="4">
    <source>
        <dbReference type="PROSITE" id="PS50987"/>
    </source>
</evidence>
<keyword evidence="3" id="KW-0804">Transcription</keyword>
<dbReference type="AlphaFoldDB" id="A0A239VC49"/>
<evidence type="ECO:0000313" key="6">
    <source>
        <dbReference type="Proteomes" id="UP000242637"/>
    </source>
</evidence>
<gene>
    <name evidence="5" type="primary">cmtR</name>
    <name evidence="5" type="ORF">SAMEA4475696_00649</name>
</gene>
<dbReference type="InterPro" id="IPR036390">
    <property type="entry name" value="WH_DNA-bd_sf"/>
</dbReference>
<dbReference type="GeneID" id="63458919"/>
<accession>A0A239VC49</accession>
<dbReference type="GO" id="GO:0003700">
    <property type="term" value="F:DNA-binding transcription factor activity"/>
    <property type="evidence" value="ECO:0007669"/>
    <property type="project" value="InterPro"/>
</dbReference>
<dbReference type="Gene3D" id="1.10.10.10">
    <property type="entry name" value="Winged helix-like DNA-binding domain superfamily/Winged helix DNA-binding domain"/>
    <property type="match status" value="1"/>
</dbReference>
<evidence type="ECO:0000313" key="5">
    <source>
        <dbReference type="EMBL" id="SNV19183.1"/>
    </source>
</evidence>
<evidence type="ECO:0000256" key="3">
    <source>
        <dbReference type="ARBA" id="ARBA00023163"/>
    </source>
</evidence>
<keyword evidence="6" id="KW-1185">Reference proteome</keyword>
<dbReference type="STRING" id="1121387.GCA_000429885_01746"/>
<dbReference type="InterPro" id="IPR036388">
    <property type="entry name" value="WH-like_DNA-bd_sf"/>
</dbReference>
<dbReference type="OrthoDB" id="3401849at2"/>
<dbReference type="Proteomes" id="UP000242637">
    <property type="component" value="Chromosome 1"/>
</dbReference>
<evidence type="ECO:0000256" key="1">
    <source>
        <dbReference type="ARBA" id="ARBA00023015"/>
    </source>
</evidence>
<sequence>MTSAPIASSSPSTSHSEADTTAVLIFRSFADRTRLTIIRHLLLGDQRVVELVNHLGLAQSTVSAHIACMRQSRLLHIRHEGRSTYYSLAAPELTRSLLHAAESLIDTLGAITDPRAAEANA</sequence>
<reference evidence="5 6" key="1">
    <citation type="submission" date="2017-06" db="EMBL/GenBank/DDBJ databases">
        <authorList>
            <consortium name="Pathogen Informatics"/>
        </authorList>
    </citation>
    <scope>NUCLEOTIDE SEQUENCE [LARGE SCALE GENOMIC DNA]</scope>
    <source>
        <strain evidence="5 6">NCTC13039</strain>
    </source>
</reference>
<organism evidence="5 6">
    <name type="scientific">Dermatophilus congolensis</name>
    <dbReference type="NCBI Taxonomy" id="1863"/>
    <lineage>
        <taxon>Bacteria</taxon>
        <taxon>Bacillati</taxon>
        <taxon>Actinomycetota</taxon>
        <taxon>Actinomycetes</taxon>
        <taxon>Micrococcales</taxon>
        <taxon>Dermatophilaceae</taxon>
        <taxon>Dermatophilus</taxon>
    </lineage>
</organism>
<dbReference type="Pfam" id="PF01022">
    <property type="entry name" value="HTH_5"/>
    <property type="match status" value="1"/>
</dbReference>
<proteinExistence type="predicted"/>
<dbReference type="NCBIfam" id="NF033788">
    <property type="entry name" value="HTH_metalloreg"/>
    <property type="match status" value="1"/>
</dbReference>
<keyword evidence="1" id="KW-0805">Transcription regulation</keyword>
<dbReference type="RefSeq" id="WP_028327559.1">
    <property type="nucleotide sequence ID" value="NZ_LT906453.1"/>
</dbReference>
<dbReference type="GO" id="GO:0003677">
    <property type="term" value="F:DNA binding"/>
    <property type="evidence" value="ECO:0007669"/>
    <property type="project" value="UniProtKB-KW"/>
</dbReference>
<dbReference type="SUPFAM" id="SSF46785">
    <property type="entry name" value="Winged helix' DNA-binding domain"/>
    <property type="match status" value="1"/>
</dbReference>
<dbReference type="CDD" id="cd00090">
    <property type="entry name" value="HTH_ARSR"/>
    <property type="match status" value="1"/>
</dbReference>
<protein>
    <submittedName>
        <fullName evidence="5">HTH-type transcriptional regulator CmtR</fullName>
    </submittedName>
</protein>
<dbReference type="InterPro" id="IPR011991">
    <property type="entry name" value="ArsR-like_HTH"/>
</dbReference>
<dbReference type="InterPro" id="IPR051011">
    <property type="entry name" value="Metal_resp_trans_reg"/>
</dbReference>
<keyword evidence="2" id="KW-0238">DNA-binding</keyword>
<evidence type="ECO:0000256" key="2">
    <source>
        <dbReference type="ARBA" id="ARBA00023125"/>
    </source>
</evidence>
<dbReference type="InterPro" id="IPR001845">
    <property type="entry name" value="HTH_ArsR_DNA-bd_dom"/>
</dbReference>
<dbReference type="EMBL" id="LT906453">
    <property type="protein sequence ID" value="SNV19183.1"/>
    <property type="molecule type" value="Genomic_DNA"/>
</dbReference>
<dbReference type="SMART" id="SM00418">
    <property type="entry name" value="HTH_ARSR"/>
    <property type="match status" value="1"/>
</dbReference>
<dbReference type="PROSITE" id="PS50987">
    <property type="entry name" value="HTH_ARSR_2"/>
    <property type="match status" value="1"/>
</dbReference>